<protein>
    <recommendedName>
        <fullName evidence="4">Integrase catalytic domain-containing protein</fullName>
    </recommendedName>
</protein>
<feature type="compositionally biased region" description="Polar residues" evidence="3">
    <location>
        <begin position="190"/>
        <end position="205"/>
    </location>
</feature>
<organism evidence="5 6">
    <name type="scientific">Centaurea solstitialis</name>
    <name type="common">yellow star-thistle</name>
    <dbReference type="NCBI Taxonomy" id="347529"/>
    <lineage>
        <taxon>Eukaryota</taxon>
        <taxon>Viridiplantae</taxon>
        <taxon>Streptophyta</taxon>
        <taxon>Embryophyta</taxon>
        <taxon>Tracheophyta</taxon>
        <taxon>Spermatophyta</taxon>
        <taxon>Magnoliopsida</taxon>
        <taxon>eudicotyledons</taxon>
        <taxon>Gunneridae</taxon>
        <taxon>Pentapetalae</taxon>
        <taxon>asterids</taxon>
        <taxon>campanulids</taxon>
        <taxon>Asterales</taxon>
        <taxon>Asteraceae</taxon>
        <taxon>Carduoideae</taxon>
        <taxon>Cardueae</taxon>
        <taxon>Centaureinae</taxon>
        <taxon>Centaurea</taxon>
    </lineage>
</organism>
<keyword evidence="2" id="KW-0378">Hydrolase</keyword>
<proteinExistence type="predicted"/>
<dbReference type="GO" id="GO:0015074">
    <property type="term" value="P:DNA integration"/>
    <property type="evidence" value="ECO:0007669"/>
    <property type="project" value="InterPro"/>
</dbReference>
<feature type="region of interest" description="Disordered" evidence="3">
    <location>
        <begin position="1683"/>
        <end position="1722"/>
    </location>
</feature>
<dbReference type="Proteomes" id="UP001172457">
    <property type="component" value="Chromosome 2"/>
</dbReference>
<dbReference type="PROSITE" id="PS50994">
    <property type="entry name" value="INTEGRASE"/>
    <property type="match status" value="1"/>
</dbReference>
<comment type="caution">
    <text evidence="5">The sequence shown here is derived from an EMBL/GenBank/DDBJ whole genome shotgun (WGS) entry which is preliminary data.</text>
</comment>
<feature type="compositionally biased region" description="Basic and acidic residues" evidence="3">
    <location>
        <begin position="1893"/>
        <end position="1902"/>
    </location>
</feature>
<accession>A0AA38TJ60</accession>
<dbReference type="InterPro" id="IPR013103">
    <property type="entry name" value="RVT_2"/>
</dbReference>
<dbReference type="InterPro" id="IPR039537">
    <property type="entry name" value="Retrotran_Ty1/copia-like"/>
</dbReference>
<name>A0AA38TJ60_9ASTR</name>
<dbReference type="EMBL" id="JARYMX010000002">
    <property type="protein sequence ID" value="KAJ9561899.1"/>
    <property type="molecule type" value="Genomic_DNA"/>
</dbReference>
<dbReference type="SUPFAM" id="SSF53098">
    <property type="entry name" value="Ribonuclease H-like"/>
    <property type="match status" value="1"/>
</dbReference>
<feature type="compositionally biased region" description="Polar residues" evidence="3">
    <location>
        <begin position="1990"/>
        <end position="2008"/>
    </location>
</feature>
<feature type="compositionally biased region" description="Polar residues" evidence="3">
    <location>
        <begin position="233"/>
        <end position="249"/>
    </location>
</feature>
<feature type="compositionally biased region" description="Low complexity" evidence="3">
    <location>
        <begin position="1801"/>
        <end position="1816"/>
    </location>
</feature>
<dbReference type="Gene3D" id="3.30.420.10">
    <property type="entry name" value="Ribonuclease H-like superfamily/Ribonuclease H"/>
    <property type="match status" value="1"/>
</dbReference>
<reference evidence="5" key="1">
    <citation type="submission" date="2023-03" db="EMBL/GenBank/DDBJ databases">
        <title>Chromosome-scale reference genome and RAD-based genetic map of yellow starthistle (Centaurea solstitialis) reveal putative structural variation and QTLs associated with invader traits.</title>
        <authorList>
            <person name="Reatini B."/>
            <person name="Cang F.A."/>
            <person name="Jiang Q."/>
            <person name="Mckibben M.T.W."/>
            <person name="Barker M.S."/>
            <person name="Rieseberg L.H."/>
            <person name="Dlugosch K.M."/>
        </authorList>
    </citation>
    <scope>NUCLEOTIDE SEQUENCE</scope>
    <source>
        <strain evidence="5">CAN-66</strain>
        <tissue evidence="5">Leaf</tissue>
    </source>
</reference>
<evidence type="ECO:0000256" key="2">
    <source>
        <dbReference type="ARBA" id="ARBA00022801"/>
    </source>
</evidence>
<feature type="compositionally biased region" description="Polar residues" evidence="3">
    <location>
        <begin position="1914"/>
        <end position="1940"/>
    </location>
</feature>
<evidence type="ECO:0000256" key="1">
    <source>
        <dbReference type="ARBA" id="ARBA00022723"/>
    </source>
</evidence>
<evidence type="ECO:0000256" key="3">
    <source>
        <dbReference type="SAM" id="MobiDB-lite"/>
    </source>
</evidence>
<dbReference type="InterPro" id="IPR036397">
    <property type="entry name" value="RNaseH_sf"/>
</dbReference>
<keyword evidence="6" id="KW-1185">Reference proteome</keyword>
<feature type="compositionally biased region" description="Basic and acidic residues" evidence="3">
    <location>
        <begin position="1735"/>
        <end position="1744"/>
    </location>
</feature>
<keyword evidence="1" id="KW-0479">Metal-binding</keyword>
<dbReference type="InterPro" id="IPR001584">
    <property type="entry name" value="Integrase_cat-core"/>
</dbReference>
<sequence>MFHLRSKAVELDDCRYKIKNFESILSEKGNQILSLEHSYHEANAERITMSSQCANAKFSCSTFKLKFTDLQRQLVVQLVNNTVERDFFYEKNCCLVKLLQIKTVISRLKNRLSFLEESDSWDSSSSRSPLIPDFRSTLPKPVLDPNIVYDVKALAVKQIRSTKPLASVSVINSEGETCDGTDKGKLVNPHTPTVTKTQHSNTKDVSSLVKPIKGLDFHSSSFDVGENSKPKQPLNSSKPVFQKPTQFKGGQSILVKPSPNSQLASHADARTGDGTANVKPRRMRYPKKKNSFNAFPKWGGQDHTSLGYNLPSCNSDVNSKSVNTNRSADSDNLTAFRNHICSLFDNYIRVDMPGNANTYRKSGSHHQGRNKKMAKQSALPLVKSPKPKEKSEKDTSPAALYVSNDKRRLPILGYGRMTNGEHVIKNVRYVEGLPFNLLSSSQFCDSGYLVTQFVIGSTVKDEDDNKVLRARRNGHLYTTMFYAVPQQLEAVVLLAKATKEESWLWHERLSHQNFRDMNRLVSKHLVKGLPETRLSKDTLCFACEKGKMKKSSHPPKMDTNCHRPLDMLHMDLCGPMRVESLAHKKYMLILVDEYSRYTWVKKLRSDNGTEFRNLKLQSFLEEGISHSFSAVRTPQQNGVVERKNRTLVEATRSMMAHSGVPPSLWAEAVSTACYTQNRTLIIKRTGKTTYEMVNKRKPNIKFFRVFDCVCYLLNNRDDLGKFDAKSDECIFIGYSLNSATYRVYNKWTRSIFESRYVDFSETEMYSGASTSTTSPIFPELNIVSPPSTTIPTDSFASDFVDLVEFDLTTLVGPIIVPTPTDQSIPSSTTISTDAFVNESSSCSTTVGETSSVEAVQEQTVSPVLAPIPEVVLPPSPSRTYAEVVREPCPETVLNTDPDARLLSSSILDENDVRNNMDYDPLPHSIKWTRSHSTTNIIGSPSAPVTTRSSKKDENLILFDGFLSQFEPTKTQDALSDPDWLRAMQEELAEFKRNKVWRLVERPIRISIIDLRWIFRNKKDENNFIIRNKAHLVAKGYRQQEGIDYDETFAPVARIEAIRIFFAYAAHKNMKVFQMDVKCAFLSRELQEVVYLEQPEGFVDPKYPEDVYVVDKALYSLKQAPRAWYETLTIYLLESGYQKGTVDPTLFFRRSGNHLTVVQIYVDDIIFASTNPESCIEFEQIMKSRFQMSMMGELTFFFGLQSASTPMSTSFQLDEDLSGNPVDQKTYRAIIGSLLYLTASRPDIMFATCVYAHLQSFTDSDHAGCKLNRKSTSGACQFLGDKLILWIKTQLAEYGYTMHRIPIYCDSSSAIQIATNPVQLSRTKHIDIRYHFIKDHVEKGNVELFFVESERKISDFFTKAFDEKRHYYLLNFKLRVLDRFLVKKTQQPSSPVSIFISPESGLLNIHDSGLMNVHNSRFGGLDQSRFAVFKFPESNLKKMANQPSNPPSPIDPEADRALIAPESIRPILHNNEYVDLATIQVQHSVVTEILRAHPIAYAMRVTAEDIWRLLHLPAATNDGHEEFDPLVSGPILFSEILALGVTEKVNSVSQVSQSMLHPLWAQMFNLMNRCLSLKTKGTDKATTPFWYIFHSIAYGRRIDIAAQICLDITKDLTGREQTRHHSIPWLRFFRLIIRDHMDRNPEVRRRSGHPVVQPKPISRVLNTADQRAPSVIRYREELGLEAVPMDHPEPEGPAQGAHPVPSSPRALRTGRRGSTGGASGLGVMSVDCMQDDRQLPTPRVKEYIPQRRSTTRVSVIEEVSEHSTPSRLAGDDTEASPQEHARAPSPPPQATSSRLPRDPFGDPDGSSSDTTTPDADPQGGKGKGKGKSAFDDVSTSSFNSEDTEQLLDYSGTDVRTVNTGAAEPEASESWMHLGGGEGFEGESKGPEGQEAEVEEARQEEAVRSRKRGRNATRPMLSSQAVGSQPTQLHTQAIHSTASQQVVVSSDHWVLPPIPPFTRLESIGVETRETHPQLSTSFISHRVLKPPRTHLETSTRSPTAHDTSPLVSAGQGSTFAGLSLSTGFRNEPVMTPSGTEGFGQALAMKEQEDKAYRAEIEELRKADEDRQKELDKARCLLKGKFVEGERPSVGDSS</sequence>
<evidence type="ECO:0000313" key="6">
    <source>
        <dbReference type="Proteomes" id="UP001172457"/>
    </source>
</evidence>
<dbReference type="Pfam" id="PF25597">
    <property type="entry name" value="SH3_retrovirus"/>
    <property type="match status" value="1"/>
</dbReference>
<evidence type="ECO:0000259" key="4">
    <source>
        <dbReference type="PROSITE" id="PS50994"/>
    </source>
</evidence>
<feature type="region of interest" description="Disordered" evidence="3">
    <location>
        <begin position="1735"/>
        <end position="1940"/>
    </location>
</feature>
<dbReference type="InterPro" id="IPR012337">
    <property type="entry name" value="RNaseH-like_sf"/>
</dbReference>
<feature type="compositionally biased region" description="Basic residues" evidence="3">
    <location>
        <begin position="362"/>
        <end position="374"/>
    </location>
</feature>
<feature type="domain" description="Integrase catalytic" evidence="4">
    <location>
        <begin position="601"/>
        <end position="697"/>
    </location>
</feature>
<dbReference type="Pfam" id="PF07727">
    <property type="entry name" value="RVT_2"/>
    <property type="match status" value="1"/>
</dbReference>
<dbReference type="InterPro" id="IPR025724">
    <property type="entry name" value="GAG-pre-integrase_dom"/>
</dbReference>
<feature type="compositionally biased region" description="Basic and acidic residues" evidence="3">
    <location>
        <begin position="386"/>
        <end position="395"/>
    </location>
</feature>
<dbReference type="PANTHER" id="PTHR42648">
    <property type="entry name" value="TRANSPOSASE, PUTATIVE-RELATED"/>
    <property type="match status" value="1"/>
</dbReference>
<feature type="region of interest" description="Disordered" evidence="3">
    <location>
        <begin position="181"/>
        <end position="205"/>
    </location>
</feature>
<dbReference type="PANTHER" id="PTHR42648:SF32">
    <property type="entry name" value="RIBONUCLEASE H-LIKE DOMAIN, GAG-PRE-INTEGRASE DOMAIN PROTEIN-RELATED"/>
    <property type="match status" value="1"/>
</dbReference>
<dbReference type="CDD" id="cd09272">
    <property type="entry name" value="RNase_HI_RT_Ty1"/>
    <property type="match status" value="1"/>
</dbReference>
<dbReference type="GO" id="GO:0003676">
    <property type="term" value="F:nucleic acid binding"/>
    <property type="evidence" value="ECO:0007669"/>
    <property type="project" value="InterPro"/>
</dbReference>
<dbReference type="InterPro" id="IPR043502">
    <property type="entry name" value="DNA/RNA_pol_sf"/>
</dbReference>
<dbReference type="GO" id="GO:0046872">
    <property type="term" value="F:metal ion binding"/>
    <property type="evidence" value="ECO:0007669"/>
    <property type="project" value="UniProtKB-KW"/>
</dbReference>
<dbReference type="SUPFAM" id="SSF56672">
    <property type="entry name" value="DNA/RNA polymerases"/>
    <property type="match status" value="1"/>
</dbReference>
<feature type="region of interest" description="Disordered" evidence="3">
    <location>
        <begin position="357"/>
        <end position="399"/>
    </location>
</feature>
<feature type="region of interest" description="Disordered" evidence="3">
    <location>
        <begin position="220"/>
        <end position="280"/>
    </location>
</feature>
<gene>
    <name evidence="5" type="ORF">OSB04_007059</name>
</gene>
<dbReference type="Pfam" id="PF13976">
    <property type="entry name" value="gag_pre-integrs"/>
    <property type="match status" value="1"/>
</dbReference>
<dbReference type="GO" id="GO:0016787">
    <property type="term" value="F:hydrolase activity"/>
    <property type="evidence" value="ECO:0007669"/>
    <property type="project" value="UniProtKB-KW"/>
</dbReference>
<feature type="region of interest" description="Disordered" evidence="3">
    <location>
        <begin position="1986"/>
        <end position="2008"/>
    </location>
</feature>
<dbReference type="InterPro" id="IPR057670">
    <property type="entry name" value="SH3_retrovirus"/>
</dbReference>
<evidence type="ECO:0000313" key="5">
    <source>
        <dbReference type="EMBL" id="KAJ9561899.1"/>
    </source>
</evidence>